<protein>
    <submittedName>
        <fullName evidence="5">DMT family transporter</fullName>
    </submittedName>
</protein>
<dbReference type="Gene3D" id="1.10.3730.20">
    <property type="match status" value="2"/>
</dbReference>
<evidence type="ECO:0000256" key="2">
    <source>
        <dbReference type="ARBA" id="ARBA00007362"/>
    </source>
</evidence>
<organism evidence="5 6">
    <name type="scientific">Aciduricibacillus chroicocephali</name>
    <dbReference type="NCBI Taxonomy" id="3054939"/>
    <lineage>
        <taxon>Bacteria</taxon>
        <taxon>Bacillati</taxon>
        <taxon>Bacillota</taxon>
        <taxon>Bacilli</taxon>
        <taxon>Bacillales</taxon>
        <taxon>Bacillaceae</taxon>
        <taxon>Aciduricibacillus</taxon>
    </lineage>
</organism>
<evidence type="ECO:0000313" key="6">
    <source>
        <dbReference type="Proteomes" id="UP001180087"/>
    </source>
</evidence>
<gene>
    <name evidence="5" type="ORF">QR721_01850</name>
</gene>
<keyword evidence="3" id="KW-0812">Transmembrane</keyword>
<comment type="similarity">
    <text evidence="2">Belongs to the EamA transporter family.</text>
</comment>
<dbReference type="InterPro" id="IPR037185">
    <property type="entry name" value="EmrE-like"/>
</dbReference>
<feature type="domain" description="EamA" evidence="4">
    <location>
        <begin position="163"/>
        <end position="302"/>
    </location>
</feature>
<proteinExistence type="inferred from homology"/>
<keyword evidence="3" id="KW-1133">Transmembrane helix</keyword>
<dbReference type="InterPro" id="IPR000620">
    <property type="entry name" value="EamA_dom"/>
</dbReference>
<evidence type="ECO:0000259" key="4">
    <source>
        <dbReference type="Pfam" id="PF00892"/>
    </source>
</evidence>
<evidence type="ECO:0000256" key="3">
    <source>
        <dbReference type="SAM" id="Phobius"/>
    </source>
</evidence>
<dbReference type="Proteomes" id="UP001180087">
    <property type="component" value="Chromosome"/>
</dbReference>
<feature type="transmembrane region" description="Helical" evidence="3">
    <location>
        <begin position="257"/>
        <end position="277"/>
    </location>
</feature>
<dbReference type="PANTHER" id="PTHR22911">
    <property type="entry name" value="ACYL-MALONYL CONDENSING ENZYME-RELATED"/>
    <property type="match status" value="1"/>
</dbReference>
<dbReference type="SUPFAM" id="SSF103481">
    <property type="entry name" value="Multidrug resistance efflux transporter EmrE"/>
    <property type="match status" value="2"/>
</dbReference>
<keyword evidence="3" id="KW-0472">Membrane</keyword>
<feature type="transmembrane region" description="Helical" evidence="3">
    <location>
        <begin position="193"/>
        <end position="210"/>
    </location>
</feature>
<dbReference type="PANTHER" id="PTHR22911:SF137">
    <property type="entry name" value="SOLUTE CARRIER FAMILY 35 MEMBER G2-RELATED"/>
    <property type="match status" value="1"/>
</dbReference>
<feature type="transmembrane region" description="Helical" evidence="3">
    <location>
        <begin position="66"/>
        <end position="86"/>
    </location>
</feature>
<evidence type="ECO:0000256" key="1">
    <source>
        <dbReference type="ARBA" id="ARBA00004127"/>
    </source>
</evidence>
<feature type="transmembrane region" description="Helical" evidence="3">
    <location>
        <begin position="122"/>
        <end position="142"/>
    </location>
</feature>
<name>A0ABY9KXC3_9BACI</name>
<feature type="transmembrane region" description="Helical" evidence="3">
    <location>
        <begin position="283"/>
        <end position="305"/>
    </location>
</feature>
<feature type="transmembrane region" description="Helical" evidence="3">
    <location>
        <begin position="162"/>
        <end position="181"/>
    </location>
</feature>
<evidence type="ECO:0000313" key="5">
    <source>
        <dbReference type="EMBL" id="WLV25007.1"/>
    </source>
</evidence>
<feature type="domain" description="EamA" evidence="4">
    <location>
        <begin position="1"/>
        <end position="137"/>
    </location>
</feature>
<reference evidence="5" key="1">
    <citation type="submission" date="2023-06" db="EMBL/GenBank/DDBJ databases">
        <title>A Treasure from Seagulls: Isolation and Description of Aciduricobacillus qingdaonensis gen. nov., sp. nov., a Rare Obligately Uric Acid-utilizing Member in the Family Bacillaceae.</title>
        <authorList>
            <person name="Liu W."/>
            <person name="Wang B."/>
        </authorList>
    </citation>
    <scope>NUCLEOTIDE SEQUENCE</scope>
    <source>
        <strain evidence="5">44XB</strain>
    </source>
</reference>
<feature type="transmembrane region" description="Helical" evidence="3">
    <location>
        <begin position="33"/>
        <end position="54"/>
    </location>
</feature>
<keyword evidence="6" id="KW-1185">Reference proteome</keyword>
<accession>A0ABY9KXC3</accession>
<feature type="transmembrane region" description="Helical" evidence="3">
    <location>
        <begin position="230"/>
        <end position="250"/>
    </location>
</feature>
<dbReference type="Pfam" id="PF00892">
    <property type="entry name" value="EamA"/>
    <property type="match status" value="2"/>
</dbReference>
<sequence>MGVLFAVLSAFSFAINNVIIKKGARGSKSNNGFYITVLMNAILLGICFFIAVLIQKEPFQISWHAIPFFMLAGLCTTGLGRMTLYSSILRVGPSKASAVRNSTPVFTTLFAIIVLHEKISLIPGIGMLLLIGGVLIAGYGFVKDGNRSKTDLANTDLSKQAMIGYGLAIFSAAIFGIGQGLRKQGLNIMDDAFFGACAGAITSLIFIILLQAGKGKLRETIAGVKKDFNAYFLIAGALTSIGPLLFFLAASTLQVSYVSAIAAAEPLITTVVSAFFIKHQETITPGTWLTVLMIFSGTAIIALFAS</sequence>
<comment type="subcellular location">
    <subcellularLocation>
        <location evidence="1">Endomembrane system</location>
        <topology evidence="1">Multi-pass membrane protein</topology>
    </subcellularLocation>
</comment>
<dbReference type="EMBL" id="CP129113">
    <property type="protein sequence ID" value="WLV25007.1"/>
    <property type="molecule type" value="Genomic_DNA"/>
</dbReference>
<dbReference type="RefSeq" id="WP_348028613.1">
    <property type="nucleotide sequence ID" value="NZ_CP129113.1"/>
</dbReference>